<evidence type="ECO:0000313" key="3">
    <source>
        <dbReference type="Proteomes" id="UP001054857"/>
    </source>
</evidence>
<comment type="caution">
    <text evidence="2">The sequence shown here is derived from an EMBL/GenBank/DDBJ whole genome shotgun (WGS) entry which is preliminary data.</text>
</comment>
<dbReference type="AlphaFoldDB" id="A0AAD3DLX2"/>
<protein>
    <submittedName>
        <fullName evidence="2">Uncharacterized protein</fullName>
    </submittedName>
</protein>
<proteinExistence type="predicted"/>
<sequence>MAHVTLPQLHIRIPNVPSRSPKPFTVSSCKQRRNRQAPKPTRATADDDDLKGGDGGLSSVFNQFVLVKGIPSPAAVAQRSHPSPLLPPTGVVEQTMEVLQRNDWPEPDTGIMTAFHFTQPAGQDGPDAGSVRSWHAGEEWLPWPRFHALLHTAYRPLLGCDSWRAVSPCVFPSSRHDNRAVQAVEVRARPRTPQQHRHGGQQMEEEAAMDQGGAEALRPYTYTFCLERQDSGAFKDCWLIAGVRIGNYAL</sequence>
<keyword evidence="3" id="KW-1185">Reference proteome</keyword>
<organism evidence="2 3">
    <name type="scientific">Astrephomene gubernaculifera</name>
    <dbReference type="NCBI Taxonomy" id="47775"/>
    <lineage>
        <taxon>Eukaryota</taxon>
        <taxon>Viridiplantae</taxon>
        <taxon>Chlorophyta</taxon>
        <taxon>core chlorophytes</taxon>
        <taxon>Chlorophyceae</taxon>
        <taxon>CS clade</taxon>
        <taxon>Chlamydomonadales</taxon>
        <taxon>Astrephomenaceae</taxon>
        <taxon>Astrephomene</taxon>
    </lineage>
</organism>
<dbReference type="PANTHER" id="PTHR35716">
    <property type="entry name" value="OS05G0574700 PROTEIN-RELATED"/>
    <property type="match status" value="1"/>
</dbReference>
<dbReference type="PANTHER" id="PTHR35716:SF4">
    <property type="entry name" value="ARGININE DECARBOXYLASE"/>
    <property type="match status" value="1"/>
</dbReference>
<reference evidence="2 3" key="1">
    <citation type="journal article" date="2021" name="Sci. Rep.">
        <title>Genome sequencing of the multicellular alga Astrephomene provides insights into convergent evolution of germ-soma differentiation.</title>
        <authorList>
            <person name="Yamashita S."/>
            <person name="Yamamoto K."/>
            <person name="Matsuzaki R."/>
            <person name="Suzuki S."/>
            <person name="Yamaguchi H."/>
            <person name="Hirooka S."/>
            <person name="Minakuchi Y."/>
            <person name="Miyagishima S."/>
            <person name="Kawachi M."/>
            <person name="Toyoda A."/>
            <person name="Nozaki H."/>
        </authorList>
    </citation>
    <scope>NUCLEOTIDE SEQUENCE [LARGE SCALE GENOMIC DNA]</scope>
    <source>
        <strain evidence="2 3">NIES-4017</strain>
    </source>
</reference>
<feature type="region of interest" description="Disordered" evidence="1">
    <location>
        <begin position="13"/>
        <end position="51"/>
    </location>
</feature>
<evidence type="ECO:0000313" key="2">
    <source>
        <dbReference type="EMBL" id="GFR42998.1"/>
    </source>
</evidence>
<gene>
    <name evidence="2" type="ORF">Agub_g3997</name>
</gene>
<evidence type="ECO:0000256" key="1">
    <source>
        <dbReference type="SAM" id="MobiDB-lite"/>
    </source>
</evidence>
<dbReference type="Proteomes" id="UP001054857">
    <property type="component" value="Unassembled WGS sequence"/>
</dbReference>
<name>A0AAD3DLX2_9CHLO</name>
<accession>A0AAD3DLX2</accession>
<dbReference type="EMBL" id="BMAR01000004">
    <property type="protein sequence ID" value="GFR42998.1"/>
    <property type="molecule type" value="Genomic_DNA"/>
</dbReference>